<dbReference type="Pfam" id="PF01225">
    <property type="entry name" value="Mur_ligase"/>
    <property type="match status" value="1"/>
</dbReference>
<dbReference type="InterPro" id="IPR005761">
    <property type="entry name" value="UDP-N-AcMur-Glu-dNH2Pim_ligase"/>
</dbReference>
<comment type="PTM">
    <text evidence="7">Carboxylation is probably crucial for Mg(2+) binding and, consequently, for the gamma-phosphate positioning of ATP.</text>
</comment>
<comment type="similarity">
    <text evidence="1 7">Belongs to the MurCDEF family. MurE subfamily.</text>
</comment>
<evidence type="ECO:0000256" key="6">
    <source>
        <dbReference type="ARBA" id="ARBA00023316"/>
    </source>
</evidence>
<dbReference type="InterPro" id="IPR000713">
    <property type="entry name" value="Mur_ligase_N"/>
</dbReference>
<dbReference type="Gene3D" id="3.40.1390.10">
    <property type="entry name" value="MurE/MurF, N-terminal domain"/>
    <property type="match status" value="1"/>
</dbReference>
<keyword evidence="7" id="KW-0963">Cytoplasm</keyword>
<evidence type="ECO:0000256" key="5">
    <source>
        <dbReference type="ARBA" id="ARBA00023306"/>
    </source>
</evidence>
<sequence length="538" mass="55397">MAPRVVRSACRCSRRRRRRRCRSPRRCAGPNGRPVSASLPSRPRRTRPALRLDELLGRAGLPAPPACGIEIAGLTADSRAVRPGFLFAALPGAKADGRAFIAQAVAQGAAAVLAPAGTAWPEGVPVRPLLAEPDPRRALALLAAAQDGLQPATVVAVTGTNGKTSTVDFLRQLWVLDGARAASLGTLGLVAEGLPPGPSLTTPDPVALHAQLAMLARAGFGHAAMEASSHGIEQRRLDGVRLTAAGFTNLTRDHLDYHGTMEAYRAAKLRLFETLLPAGATAVVNADMDAETLEAIRAIAAQRGLRLVTVGAAGTDLRLLAQQPLPDGQALELEAHGTRHALRLALPGRFQADNALMALALAVAAGMPADRALAHLPHLAGVRGRMELAARLPNGAAAYVDYAHTPDGLATLLRSLRPHVAPGGALHVVFGAGGDRDPGKRPLMGAACAAHADRAWVTDDNPRSEDPALIRAAVLAGCPGGVDAGDRRAAIAAALSALGPGDVLAVAGKGHESGQTIRGVTTPFDDVAVVRALTGGAA</sequence>
<dbReference type="PANTHER" id="PTHR23135:SF4">
    <property type="entry name" value="UDP-N-ACETYLMURAMOYL-L-ALANYL-D-GLUTAMATE--2,6-DIAMINOPIMELATE LIGASE MURE HOMOLOG, CHLOROPLASTIC"/>
    <property type="match status" value="1"/>
</dbReference>
<dbReference type="Proteomes" id="UP000295096">
    <property type="component" value="Unassembled WGS sequence"/>
</dbReference>
<dbReference type="SUPFAM" id="SSF53244">
    <property type="entry name" value="MurD-like peptide ligases, peptide-binding domain"/>
    <property type="match status" value="1"/>
</dbReference>
<comment type="pathway">
    <text evidence="7 8">Cell wall biogenesis; peptidoglycan biosynthesis.</text>
</comment>
<dbReference type="GO" id="GO:0051301">
    <property type="term" value="P:cell division"/>
    <property type="evidence" value="ECO:0007669"/>
    <property type="project" value="UniProtKB-KW"/>
</dbReference>
<keyword evidence="7 13" id="KW-0436">Ligase</keyword>
<evidence type="ECO:0000256" key="2">
    <source>
        <dbReference type="ARBA" id="ARBA00022618"/>
    </source>
</evidence>
<comment type="catalytic activity">
    <reaction evidence="7">
        <text>UDP-N-acetyl-alpha-D-muramoyl-L-alanyl-D-glutamate + meso-2,6-diaminopimelate + ATP = UDP-N-acetyl-alpha-D-muramoyl-L-alanyl-gamma-D-glutamyl-meso-2,6-diaminopimelate + ADP + phosphate + H(+)</text>
        <dbReference type="Rhea" id="RHEA:23676"/>
        <dbReference type="ChEBI" id="CHEBI:15378"/>
        <dbReference type="ChEBI" id="CHEBI:30616"/>
        <dbReference type="ChEBI" id="CHEBI:43474"/>
        <dbReference type="ChEBI" id="CHEBI:57791"/>
        <dbReference type="ChEBI" id="CHEBI:83900"/>
        <dbReference type="ChEBI" id="CHEBI:83905"/>
        <dbReference type="ChEBI" id="CHEBI:456216"/>
        <dbReference type="EC" id="6.3.2.13"/>
    </reaction>
</comment>
<name>A0A4R5QC24_9PROT</name>
<dbReference type="GO" id="GO:0008360">
    <property type="term" value="P:regulation of cell shape"/>
    <property type="evidence" value="ECO:0007669"/>
    <property type="project" value="UniProtKB-KW"/>
</dbReference>
<dbReference type="GO" id="GO:0009252">
    <property type="term" value="P:peptidoglycan biosynthetic process"/>
    <property type="evidence" value="ECO:0007669"/>
    <property type="project" value="UniProtKB-UniRule"/>
</dbReference>
<dbReference type="SUPFAM" id="SSF53623">
    <property type="entry name" value="MurD-like peptide ligases, catalytic domain"/>
    <property type="match status" value="1"/>
</dbReference>
<feature type="binding site" evidence="7">
    <location>
        <position position="228"/>
    </location>
    <ligand>
        <name>UDP-N-acetyl-alpha-D-muramoyl-L-alanyl-D-glutamate</name>
        <dbReference type="ChEBI" id="CHEBI:83900"/>
    </ligand>
</feature>
<accession>A0A4R5QC24</accession>
<dbReference type="Pfam" id="PF02875">
    <property type="entry name" value="Mur_ligase_C"/>
    <property type="match status" value="1"/>
</dbReference>
<evidence type="ECO:0000313" key="14">
    <source>
        <dbReference type="Proteomes" id="UP000295096"/>
    </source>
</evidence>
<evidence type="ECO:0000313" key="13">
    <source>
        <dbReference type="EMBL" id="TDH60660.1"/>
    </source>
</evidence>
<dbReference type="Gene3D" id="3.90.190.20">
    <property type="entry name" value="Mur ligase, C-terminal domain"/>
    <property type="match status" value="1"/>
</dbReference>
<proteinExistence type="inferred from homology"/>
<dbReference type="GO" id="GO:0071555">
    <property type="term" value="P:cell wall organization"/>
    <property type="evidence" value="ECO:0007669"/>
    <property type="project" value="UniProtKB-KW"/>
</dbReference>
<organism evidence="13 14">
    <name type="scientific">Dankookia rubra</name>
    <dbReference type="NCBI Taxonomy" id="1442381"/>
    <lineage>
        <taxon>Bacteria</taxon>
        <taxon>Pseudomonadati</taxon>
        <taxon>Pseudomonadota</taxon>
        <taxon>Alphaproteobacteria</taxon>
        <taxon>Acetobacterales</taxon>
        <taxon>Roseomonadaceae</taxon>
        <taxon>Dankookia</taxon>
    </lineage>
</organism>
<dbReference type="EC" id="6.3.2.13" evidence="7"/>
<dbReference type="SUPFAM" id="SSF63418">
    <property type="entry name" value="MurE/MurF N-terminal domain"/>
    <property type="match status" value="1"/>
</dbReference>
<feature type="binding site" evidence="7">
    <location>
        <position position="508"/>
    </location>
    <ligand>
        <name>meso-2,6-diaminopimelate</name>
        <dbReference type="ChEBI" id="CHEBI:57791"/>
    </ligand>
</feature>
<feature type="binding site" evidence="7">
    <location>
        <position position="234"/>
    </location>
    <ligand>
        <name>UDP-N-acetyl-alpha-D-muramoyl-L-alanyl-D-glutamate</name>
        <dbReference type="ChEBI" id="CHEBI:83900"/>
    </ligand>
</feature>
<comment type="function">
    <text evidence="7">Catalyzes the addition of meso-diaminopimelic acid to the nucleotide precursor UDP-N-acetylmuramoyl-L-alanyl-D-glutamate (UMAG) in the biosynthesis of bacterial cell-wall peptidoglycan.</text>
</comment>
<keyword evidence="2 7" id="KW-0132">Cell division</keyword>
<feature type="binding site" evidence="7">
    <location>
        <begin position="159"/>
        <end position="165"/>
    </location>
    <ligand>
        <name>ATP</name>
        <dbReference type="ChEBI" id="CHEBI:30616"/>
    </ligand>
</feature>
<keyword evidence="3 7" id="KW-0133">Cell shape</keyword>
<dbReference type="InterPro" id="IPR036565">
    <property type="entry name" value="Mur-like_cat_sf"/>
</dbReference>
<feature type="binding site" evidence="7">
    <location>
        <position position="512"/>
    </location>
    <ligand>
        <name>meso-2,6-diaminopimelate</name>
        <dbReference type="ChEBI" id="CHEBI:57791"/>
    </ligand>
</feature>
<gene>
    <name evidence="7" type="primary">murE</name>
    <name evidence="13" type="ORF">E2C06_20600</name>
</gene>
<dbReference type="InterPro" id="IPR036615">
    <property type="entry name" value="Mur_ligase_C_dom_sf"/>
</dbReference>
<feature type="domain" description="Mur ligase central" evidence="12">
    <location>
        <begin position="157"/>
        <end position="362"/>
    </location>
</feature>
<feature type="binding site" evidence="7">
    <location>
        <position position="78"/>
    </location>
    <ligand>
        <name>UDP-N-acetyl-alpha-D-muramoyl-L-alanyl-D-glutamate</name>
        <dbReference type="ChEBI" id="CHEBI:83900"/>
    </ligand>
</feature>
<evidence type="ECO:0000256" key="9">
    <source>
        <dbReference type="SAM" id="MobiDB-lite"/>
    </source>
</evidence>
<feature type="binding site" evidence="7">
    <location>
        <begin position="201"/>
        <end position="202"/>
    </location>
    <ligand>
        <name>UDP-N-acetyl-alpha-D-muramoyl-L-alanyl-D-glutamate</name>
        <dbReference type="ChEBI" id="CHEBI:83900"/>
    </ligand>
</feature>
<dbReference type="InterPro" id="IPR013221">
    <property type="entry name" value="Mur_ligase_cen"/>
</dbReference>
<evidence type="ECO:0000256" key="7">
    <source>
        <dbReference type="HAMAP-Rule" id="MF_00208"/>
    </source>
</evidence>
<feature type="binding site" evidence="7">
    <location>
        <position position="436"/>
    </location>
    <ligand>
        <name>meso-2,6-diaminopimelate</name>
        <dbReference type="ChEBI" id="CHEBI:57791"/>
    </ligand>
</feature>
<dbReference type="OrthoDB" id="9800958at2"/>
<dbReference type="GO" id="GO:0005524">
    <property type="term" value="F:ATP binding"/>
    <property type="evidence" value="ECO:0007669"/>
    <property type="project" value="UniProtKB-UniRule"/>
</dbReference>
<dbReference type="Gene3D" id="3.40.1190.10">
    <property type="entry name" value="Mur-like, catalytic domain"/>
    <property type="match status" value="1"/>
</dbReference>
<evidence type="ECO:0000259" key="11">
    <source>
        <dbReference type="Pfam" id="PF02875"/>
    </source>
</evidence>
<feature type="domain" description="Mur ligase N-terminal catalytic" evidence="10">
    <location>
        <begin position="70"/>
        <end position="118"/>
    </location>
</feature>
<keyword evidence="7" id="KW-0547">Nucleotide-binding</keyword>
<keyword evidence="6 7" id="KW-0961">Cell wall biogenesis/degradation</keyword>
<comment type="subcellular location">
    <subcellularLocation>
        <location evidence="7 8">Cytoplasm</location>
    </subcellularLocation>
</comment>
<dbReference type="NCBIfam" id="TIGR01085">
    <property type="entry name" value="murE"/>
    <property type="match status" value="1"/>
</dbReference>
<feature type="short sequence motif" description="Meso-diaminopimelate recognition motif" evidence="7">
    <location>
        <begin position="460"/>
        <end position="463"/>
    </location>
</feature>
<keyword evidence="14" id="KW-1185">Reference proteome</keyword>
<dbReference type="AlphaFoldDB" id="A0A4R5QC24"/>
<evidence type="ECO:0000256" key="1">
    <source>
        <dbReference type="ARBA" id="ARBA00005898"/>
    </source>
</evidence>
<evidence type="ECO:0000256" key="3">
    <source>
        <dbReference type="ARBA" id="ARBA00022960"/>
    </source>
</evidence>
<comment type="caution">
    <text evidence="13">The sequence shown here is derived from an EMBL/GenBank/DDBJ whole genome shotgun (WGS) entry which is preliminary data.</text>
</comment>
<keyword evidence="5 7" id="KW-0131">Cell cycle</keyword>
<dbReference type="InterPro" id="IPR035911">
    <property type="entry name" value="MurE/MurF_N"/>
</dbReference>
<feature type="binding site" evidence="7">
    <location>
        <begin position="460"/>
        <end position="463"/>
    </location>
    <ligand>
        <name>meso-2,6-diaminopimelate</name>
        <dbReference type="ChEBI" id="CHEBI:57791"/>
    </ligand>
</feature>
<dbReference type="Pfam" id="PF08245">
    <property type="entry name" value="Mur_ligase_M"/>
    <property type="match status" value="1"/>
</dbReference>
<feature type="binding site" evidence="7">
    <location>
        <position position="236"/>
    </location>
    <ligand>
        <name>UDP-N-acetyl-alpha-D-muramoyl-L-alanyl-D-glutamate</name>
        <dbReference type="ChEBI" id="CHEBI:83900"/>
    </ligand>
</feature>
<evidence type="ECO:0000259" key="10">
    <source>
        <dbReference type="Pfam" id="PF01225"/>
    </source>
</evidence>
<dbReference type="GO" id="GO:0005737">
    <property type="term" value="C:cytoplasm"/>
    <property type="evidence" value="ECO:0007669"/>
    <property type="project" value="UniProtKB-SubCell"/>
</dbReference>
<comment type="cofactor">
    <cofactor evidence="7">
        <name>Mg(2+)</name>
        <dbReference type="ChEBI" id="CHEBI:18420"/>
    </cofactor>
</comment>
<comment type="caution">
    <text evidence="7">Lacks conserved residue(s) required for the propagation of feature annotation.</text>
</comment>
<reference evidence="13 14" key="1">
    <citation type="journal article" date="2016" name="J. Microbiol.">
        <title>Dankookia rubra gen. nov., sp. nov., an alphaproteobacterium isolated from sediment of a shallow stream.</title>
        <authorList>
            <person name="Kim W.H."/>
            <person name="Kim D.H."/>
            <person name="Kang K."/>
            <person name="Ahn T.Y."/>
        </authorList>
    </citation>
    <scope>NUCLEOTIDE SEQUENCE [LARGE SCALE GENOMIC DNA]</scope>
    <source>
        <strain evidence="13 14">JCM30602</strain>
    </source>
</reference>
<feature type="region of interest" description="Disordered" evidence="9">
    <location>
        <begin position="23"/>
        <end position="45"/>
    </location>
</feature>
<keyword evidence="7" id="KW-0067">ATP-binding</keyword>
<dbReference type="PANTHER" id="PTHR23135">
    <property type="entry name" value="MUR LIGASE FAMILY MEMBER"/>
    <property type="match status" value="1"/>
</dbReference>
<dbReference type="EMBL" id="SMSJ01000033">
    <property type="protein sequence ID" value="TDH60660.1"/>
    <property type="molecule type" value="Genomic_DNA"/>
</dbReference>
<protein>
    <recommendedName>
        <fullName evidence="7">UDP-N-acetylmuramoyl-L-alanyl-D-glutamate--2,6-diaminopimelate ligase</fullName>
        <ecNumber evidence="7">6.3.2.13</ecNumber>
    </recommendedName>
    <alternativeName>
        <fullName evidence="7">Meso-A2pm-adding enzyme</fullName>
    </alternativeName>
    <alternativeName>
        <fullName evidence="7">Meso-diaminopimelate-adding enzyme</fullName>
    </alternativeName>
    <alternativeName>
        <fullName evidence="7">UDP-MurNAc-L-Ala-D-Glu:meso-diaminopimelate ligase</fullName>
    </alternativeName>
    <alternativeName>
        <fullName evidence="7">UDP-MurNAc-tripeptide synthetase</fullName>
    </alternativeName>
    <alternativeName>
        <fullName evidence="7">UDP-N-acetylmuramyl-tripeptide synthetase</fullName>
    </alternativeName>
</protein>
<dbReference type="HAMAP" id="MF_00208">
    <property type="entry name" value="MurE"/>
    <property type="match status" value="1"/>
</dbReference>
<dbReference type="NCBIfam" id="NF001124">
    <property type="entry name" value="PRK00139.1-2"/>
    <property type="match status" value="1"/>
</dbReference>
<dbReference type="UniPathway" id="UPA00219"/>
<keyword evidence="4 7" id="KW-0573">Peptidoglycan synthesis</keyword>
<feature type="modified residue" description="N6-carboxylysine" evidence="7">
    <location>
        <position position="268"/>
    </location>
</feature>
<dbReference type="GO" id="GO:0008765">
    <property type="term" value="F:UDP-N-acetylmuramoylalanyl-D-glutamate-2,6-diaminopimelate ligase activity"/>
    <property type="evidence" value="ECO:0007669"/>
    <property type="project" value="UniProtKB-UniRule"/>
</dbReference>
<dbReference type="InterPro" id="IPR004101">
    <property type="entry name" value="Mur_ligase_C"/>
</dbReference>
<dbReference type="GO" id="GO:0000287">
    <property type="term" value="F:magnesium ion binding"/>
    <property type="evidence" value="ECO:0007669"/>
    <property type="project" value="UniProtKB-UniRule"/>
</dbReference>
<keyword evidence="7" id="KW-0460">Magnesium</keyword>
<feature type="domain" description="Mur ligase C-terminal" evidence="11">
    <location>
        <begin position="384"/>
        <end position="510"/>
    </location>
</feature>
<evidence type="ECO:0000259" key="12">
    <source>
        <dbReference type="Pfam" id="PF08245"/>
    </source>
</evidence>
<evidence type="ECO:0000256" key="4">
    <source>
        <dbReference type="ARBA" id="ARBA00022984"/>
    </source>
</evidence>
<evidence type="ECO:0000256" key="8">
    <source>
        <dbReference type="RuleBase" id="RU004135"/>
    </source>
</evidence>